<organism evidence="1">
    <name type="scientific">Bradyrhizobium septentrionale</name>
    <dbReference type="NCBI Taxonomy" id="1404411"/>
    <lineage>
        <taxon>Bacteria</taxon>
        <taxon>Pseudomonadati</taxon>
        <taxon>Pseudomonadota</taxon>
        <taxon>Alphaproteobacteria</taxon>
        <taxon>Hyphomicrobiales</taxon>
        <taxon>Nitrobacteraceae</taxon>
        <taxon>Bradyrhizobium</taxon>
    </lineage>
</organism>
<dbReference type="EMBL" id="JAAOLE020000001">
    <property type="protein sequence ID" value="NVI48370.1"/>
    <property type="molecule type" value="Genomic_DNA"/>
</dbReference>
<protein>
    <submittedName>
        <fullName evidence="1">Uncharacterized protein</fullName>
    </submittedName>
</protein>
<reference evidence="1" key="1">
    <citation type="submission" date="2020-06" db="EMBL/GenBank/DDBJ databases">
        <title>Whole Genome Sequence of Bradyrhizobium sp. Strain 1S1.</title>
        <authorList>
            <person name="Bromfield E.S.P."/>
            <person name="Cloutier S."/>
        </authorList>
    </citation>
    <scope>NUCLEOTIDE SEQUENCE [LARGE SCALE GENOMIC DNA]</scope>
    <source>
        <strain evidence="1">1S1</strain>
    </source>
</reference>
<sequence length="85" mass="9749">MAQHESIEISQPNCSSLRWSELLALLLTHYTLERLHRIQHPRGTPPACLEGRETHARLARRSSLYLCRAIDLLEFGEIDPIDSSK</sequence>
<name>A0A973W731_9BRAD</name>
<accession>A0A973W731</accession>
<dbReference type="AlphaFoldDB" id="A0A973W731"/>
<comment type="caution">
    <text evidence="1">The sequence shown here is derived from an EMBL/GenBank/DDBJ whole genome shotgun (WGS) entry which is preliminary data.</text>
</comment>
<gene>
    <name evidence="1" type="ORF">HAP48_037040</name>
</gene>
<proteinExistence type="predicted"/>
<dbReference type="RefSeq" id="WP_156929091.1">
    <property type="nucleotide sequence ID" value="NZ_CP088285.1"/>
</dbReference>
<evidence type="ECO:0000313" key="1">
    <source>
        <dbReference type="EMBL" id="NVI48370.1"/>
    </source>
</evidence>